<evidence type="ECO:0000259" key="3">
    <source>
        <dbReference type="Pfam" id="PF20442"/>
    </source>
</evidence>
<evidence type="ECO:0000313" key="5">
    <source>
        <dbReference type="Proteomes" id="UP000681356"/>
    </source>
</evidence>
<sequence length="695" mass="79580">MDELDRRLTSTFDGKVVRKDLLHRIKKGTNVPTFVLEFLLARYCASDDQAEMDAGMEAVLATLQDNYVRPDEANAAQSKVATKGKHRFIDKVHVRYVEKEKRHWASLENFNSQRIAIGEKFYRDNERLLEGGIWAEVTLSHNDIEDDDYAFYIEDLRPIQLSRFDFQQYTDGRNEFTRDDWLNVIMRSVGLDPSKLSQRVKMHFVARLAPLVEPNYNYIELGPRGTGKSYFFSEFSPYATLISGGQATKATLFYNNARRKVGLVGYWDTVAFDEVGGIKVRDPDTIQIMKDFMANGRFSRGAEVIADASLSFVGNIDLSVSQVVNSTEYDLFQPLPPELDLAIMDRFAAYIPGWEFPKNSSSFLTSRYGFITDYLSEAFHYQFKHTNRYEEVNRRIRLGKAVEGRDEKGIKKTVAAFLKVLHPNGAPSDEEFEEYVAYAMECRRRVKEQMNKRKPDDEFALINLSYFNSDGAEVVVYCPESKDVAATQEPTRRMLNVSQQTEIQSDADETSVASSTKVQSGPAPSTTDNTTPVQPQLREQHFTIMYGDTGHSYESIVGPYLSGAKSVVVEDPYIRLQHQIQNFVRFCETILKSGTVKKIELVTGYDDRTQLAEIHEKLDDLKQSLLEVDVILDVKLNPNIHDREIRLDNGWVIKIGRGLDFYQRPMSWFEVGVHDLSLRKCLETKVDIYKIKTDS</sequence>
<comment type="caution">
    <text evidence="4">The sequence shown here is derived from an EMBL/GenBank/DDBJ whole genome shotgun (WGS) entry which is preliminary data.</text>
</comment>
<keyword evidence="4" id="KW-0378">Hydrolase</keyword>
<dbReference type="Gene3D" id="3.30.870.30">
    <property type="entry name" value="MITD, C-terminal phospholipase D-like domain"/>
    <property type="match status" value="1"/>
</dbReference>
<dbReference type="Pfam" id="PF20442">
    <property type="entry name" value="BrxL_N"/>
    <property type="match status" value="1"/>
</dbReference>
<evidence type="ECO:0000259" key="2">
    <source>
        <dbReference type="Pfam" id="PF16565"/>
    </source>
</evidence>
<dbReference type="Proteomes" id="UP000681356">
    <property type="component" value="Unassembled WGS sequence"/>
</dbReference>
<dbReference type="InterPro" id="IPR052817">
    <property type="entry name" value="MIT_domain_contain_protein1"/>
</dbReference>
<name>A0A8J7WF63_9RHOB</name>
<dbReference type="InterPro" id="IPR014061">
    <property type="entry name" value="BrxL-like"/>
</dbReference>
<dbReference type="GO" id="GO:0006508">
    <property type="term" value="P:proteolysis"/>
    <property type="evidence" value="ECO:0007669"/>
    <property type="project" value="UniProtKB-KW"/>
</dbReference>
<dbReference type="GO" id="GO:0008233">
    <property type="term" value="F:peptidase activity"/>
    <property type="evidence" value="ECO:0007669"/>
    <property type="project" value="UniProtKB-KW"/>
</dbReference>
<dbReference type="Pfam" id="PF16565">
    <property type="entry name" value="MIT_C"/>
    <property type="match status" value="1"/>
</dbReference>
<dbReference type="NCBIfam" id="TIGR02688">
    <property type="entry name" value="BREX system Lon protease-like protein BrxL"/>
    <property type="match status" value="1"/>
</dbReference>
<dbReference type="Pfam" id="PF13337">
    <property type="entry name" value="BrxL_ATPase"/>
    <property type="match status" value="1"/>
</dbReference>
<dbReference type="PANTHER" id="PTHR21222">
    <property type="entry name" value="MIT DOMAIN-CONTAINING PROTEIN 1"/>
    <property type="match status" value="1"/>
</dbReference>
<organism evidence="4 5">
    <name type="scientific">Thetidibacter halocola</name>
    <dbReference type="NCBI Taxonomy" id="2827239"/>
    <lineage>
        <taxon>Bacteria</taxon>
        <taxon>Pseudomonadati</taxon>
        <taxon>Pseudomonadota</taxon>
        <taxon>Alphaproteobacteria</taxon>
        <taxon>Rhodobacterales</taxon>
        <taxon>Roseobacteraceae</taxon>
        <taxon>Thetidibacter</taxon>
    </lineage>
</organism>
<dbReference type="PANTHER" id="PTHR21222:SF1">
    <property type="entry name" value="MIT DOMAIN-CONTAINING PROTEIN 1"/>
    <property type="match status" value="1"/>
</dbReference>
<proteinExistence type="predicted"/>
<feature type="domain" description="MITD1 C-terminal phospholipase D-like" evidence="2">
    <location>
        <begin position="550"/>
        <end position="690"/>
    </location>
</feature>
<feature type="region of interest" description="Disordered" evidence="1">
    <location>
        <begin position="497"/>
        <end position="533"/>
    </location>
</feature>
<feature type="domain" description="BREX system Lon protease-like BrxL N-terminal" evidence="3">
    <location>
        <begin position="11"/>
        <end position="140"/>
    </location>
</feature>
<dbReference type="InterPro" id="IPR032341">
    <property type="entry name" value="MITD1_C"/>
</dbReference>
<gene>
    <name evidence="4" type="primary">brxL</name>
    <name evidence="4" type="ORF">KB874_20780</name>
</gene>
<dbReference type="AlphaFoldDB" id="A0A8J7WF63"/>
<dbReference type="InterPro" id="IPR038113">
    <property type="entry name" value="MITD1_C_sf"/>
</dbReference>
<evidence type="ECO:0000256" key="1">
    <source>
        <dbReference type="SAM" id="MobiDB-lite"/>
    </source>
</evidence>
<dbReference type="InterPro" id="IPR046838">
    <property type="entry name" value="BrxL_N"/>
</dbReference>
<dbReference type="EMBL" id="JAGTUU010000010">
    <property type="protein sequence ID" value="MBS0126520.1"/>
    <property type="molecule type" value="Genomic_DNA"/>
</dbReference>
<accession>A0A8J7WF63</accession>
<keyword evidence="4" id="KW-0645">Protease</keyword>
<reference evidence="4" key="1">
    <citation type="submission" date="2021-04" db="EMBL/GenBank/DDBJ databases">
        <authorList>
            <person name="Yoon J."/>
        </authorList>
    </citation>
    <scope>NUCLEOTIDE SEQUENCE</scope>
    <source>
        <strain evidence="4">KMU-90</strain>
    </source>
</reference>
<protein>
    <submittedName>
        <fullName evidence="4">BREX system Lon protease-like protein BrxL</fullName>
    </submittedName>
</protein>
<evidence type="ECO:0000313" key="4">
    <source>
        <dbReference type="EMBL" id="MBS0126520.1"/>
    </source>
</evidence>
<keyword evidence="5" id="KW-1185">Reference proteome</keyword>
<feature type="compositionally biased region" description="Polar residues" evidence="1">
    <location>
        <begin position="511"/>
        <end position="533"/>
    </location>
</feature>
<dbReference type="RefSeq" id="WP_212538482.1">
    <property type="nucleotide sequence ID" value="NZ_JAGTUU010000010.1"/>
</dbReference>